<dbReference type="Proteomes" id="UP001246690">
    <property type="component" value="Chromosome"/>
</dbReference>
<dbReference type="RefSeq" id="WP_309874835.1">
    <property type="nucleotide sequence ID" value="NZ_CP133838.1"/>
</dbReference>
<gene>
    <name evidence="1" type="ORF">RHD99_14675</name>
</gene>
<dbReference type="InterPro" id="IPR003458">
    <property type="entry name" value="Phage_T4_Gp38_tail_assem"/>
</dbReference>
<organism evidence="1 2">
    <name type="scientific">Buttiauxella selenatireducens</name>
    <dbReference type="NCBI Taxonomy" id="3073902"/>
    <lineage>
        <taxon>Bacteria</taxon>
        <taxon>Pseudomonadati</taxon>
        <taxon>Pseudomonadota</taxon>
        <taxon>Gammaproteobacteria</taxon>
        <taxon>Enterobacterales</taxon>
        <taxon>Enterobacteriaceae</taxon>
        <taxon>Buttiauxella</taxon>
    </lineage>
</organism>
<dbReference type="PANTHER" id="PTHR34413">
    <property type="entry name" value="PROPHAGE TAIL FIBER ASSEMBLY PROTEIN HOMOLOG TFAE-RELATED-RELATED"/>
    <property type="match status" value="1"/>
</dbReference>
<protein>
    <submittedName>
        <fullName evidence="1">Tail fiber assembly protein</fullName>
    </submittedName>
</protein>
<keyword evidence="2" id="KW-1185">Reference proteome</keyword>
<dbReference type="Pfam" id="PF02413">
    <property type="entry name" value="Caudo_TAP"/>
    <property type="match status" value="1"/>
</dbReference>
<proteinExistence type="predicted"/>
<evidence type="ECO:0000313" key="2">
    <source>
        <dbReference type="Proteomes" id="UP001246690"/>
    </source>
</evidence>
<dbReference type="EMBL" id="CP133838">
    <property type="protein sequence ID" value="WMY72717.1"/>
    <property type="molecule type" value="Genomic_DNA"/>
</dbReference>
<accession>A0ABY9S5P1</accession>
<sequence>MMTNAILNKKQICTTAGMVTVYNFDGLTGEYSHPSVEVLPVGVGIPAHGCTEKPPAEKTGWAVIRNAENTAWLSVPDHRGETVYCTQTGASVPVTTPGEYPDNTTRLVPATDFDTWSGTEWVTDTDAQSAAAVQHARMKRDELILEAEARSSDWKVDLMLGMLSDEDQSRLIAWRGYIKQLQSLDTSAPEHITWPELPTC</sequence>
<reference evidence="1 2" key="1">
    <citation type="submission" date="2023-09" db="EMBL/GenBank/DDBJ databases">
        <title>Buttiauxella selenatireducens sp. nov., isolated from the rhizosphere of Cardamine hupingshanesis.</title>
        <authorList>
            <person name="Zhang S."/>
            <person name="Xu Z."/>
            <person name="Wang H."/>
            <person name="Guo Y."/>
        </authorList>
    </citation>
    <scope>NUCLEOTIDE SEQUENCE [LARGE SCALE GENOMIC DNA]</scope>
    <source>
        <strain evidence="1 2">R73</strain>
    </source>
</reference>
<evidence type="ECO:0000313" key="1">
    <source>
        <dbReference type="EMBL" id="WMY72717.1"/>
    </source>
</evidence>
<name>A0ABY9S5P1_9ENTR</name>
<dbReference type="PANTHER" id="PTHR34413:SF2">
    <property type="entry name" value="PROPHAGE TAIL FIBER ASSEMBLY PROTEIN HOMOLOG TFAE-RELATED"/>
    <property type="match status" value="1"/>
</dbReference>
<dbReference type="InterPro" id="IPR051220">
    <property type="entry name" value="TFA_Chaperone"/>
</dbReference>